<keyword evidence="6" id="KW-1185">Reference proteome</keyword>
<dbReference type="STRING" id="269621.A0A238FIQ8"/>
<accession>A0A238FIQ8</accession>
<dbReference type="AlphaFoldDB" id="A0A238FIQ8"/>
<dbReference type="InterPro" id="IPR016135">
    <property type="entry name" value="UBQ-conjugating_enzyme/RWD"/>
</dbReference>
<sequence>MAPSLSATSAATPSAAAAQSEYYPEDVVSFTTKEGKTVYAVVTRCWADEQNPEAAAEAERLNVPFMALPQGKLQVLHPTGYSTLVSESTVSLVNREFLPSDLVRRRGGQGQAGIIVDLDISVQLQRVLHSTPSSPTDQNEPDLEIPPEWYNVKDLCAATRMSRGDHVVYQNWVGMIEEVFEMAIIETNQGVMRRVCDVGAYWTVGPASEEHHPFKDLLDPLNSMQAKRVRDVKQLAIAVNWLCTNQRRPCLPHESDDVRPKRYWSGSQLSDLLLVRAGAQHLHSIGDKVVFRDPAQEPPRPAGSPILSPTMAGDRVFVIVNSCSKCTVLWQDGTRSTDAAHRFEHCTNLDEDVNAFPGDVGVFNGVSPPRVAIVQAMDSKKRTIRVKYYDHPEEGDDLISGLEFDQIGAPPEIYHAKRHEVVLITQEGWKHAYDPPTIPRLGDSEVVRGTFPDPDQVRYKLSKIGMRIANDFPEDHSSPCFVDYPLPKTQPEDLSSVDWYGFVADLSLDGQLVIELPSKERVTLPMNQLYHLDDGVGPDGEMEPLDDEDGEESMMNEDQSDASWETDNVGMEATDGMSMPGAMVWEDDEDEEDIEGWADREADEVVAEGGFGVPVTDIVVDEEVKPVEAESEPTTNEEELQVSMPSDIVDDERWSRFLILEQAPSDHHYIKEIPLAPSKQFMSRVQKEQKVLASSLPPNILVRAYEDRADLLRCLIIGPLGTPFQNAPFLFDVYLSPTTFPTEPPQVFFHAWVQGTRVSPNLYSEGKVCLSLLNTWTGTAIESWNASRSSILQVFISIQSLIMVENPYYTEPGFEKQVATPEGQAASDLYNERTFVLTRAFVKRAVEYPPLNFEQEVKAYYSEGLGRDVPGALGLIVRQSRALLEESGQFEEEQGSRESNVVEGLKVLTEGAGLSLKRTLASLDELVVA</sequence>
<dbReference type="PANTHER" id="PTHR46116">
    <property type="entry name" value="(E3-INDEPENDENT) E2 UBIQUITIN-CONJUGATING ENZYME"/>
    <property type="match status" value="1"/>
</dbReference>
<evidence type="ECO:0000256" key="2">
    <source>
        <dbReference type="ARBA" id="ARBA00022786"/>
    </source>
</evidence>
<feature type="domain" description="UBC core" evidence="4">
    <location>
        <begin position="680"/>
        <end position="843"/>
    </location>
</feature>
<reference evidence="6" key="1">
    <citation type="submission" date="2016-09" db="EMBL/GenBank/DDBJ databases">
        <authorList>
            <person name="Jeantristanb JTB J.-T."/>
            <person name="Ricardo R."/>
        </authorList>
    </citation>
    <scope>NUCLEOTIDE SEQUENCE [LARGE SCALE GENOMIC DNA]</scope>
</reference>
<dbReference type="GO" id="GO:0061631">
    <property type="term" value="F:ubiquitin conjugating enzyme activity"/>
    <property type="evidence" value="ECO:0007669"/>
    <property type="project" value="TreeGrafter"/>
</dbReference>
<dbReference type="SMART" id="SM00212">
    <property type="entry name" value="UBCc"/>
    <property type="match status" value="1"/>
</dbReference>
<organism evidence="5 6">
    <name type="scientific">Microbotryum intermedium</name>
    <dbReference type="NCBI Taxonomy" id="269621"/>
    <lineage>
        <taxon>Eukaryota</taxon>
        <taxon>Fungi</taxon>
        <taxon>Dikarya</taxon>
        <taxon>Basidiomycota</taxon>
        <taxon>Pucciniomycotina</taxon>
        <taxon>Microbotryomycetes</taxon>
        <taxon>Microbotryales</taxon>
        <taxon>Microbotryaceae</taxon>
        <taxon>Microbotryum</taxon>
    </lineage>
</organism>
<feature type="region of interest" description="Disordered" evidence="3">
    <location>
        <begin position="533"/>
        <end position="563"/>
    </location>
</feature>
<evidence type="ECO:0000313" key="5">
    <source>
        <dbReference type="EMBL" id="SCV71068.1"/>
    </source>
</evidence>
<proteinExistence type="predicted"/>
<dbReference type="OrthoDB" id="1926878at2759"/>
<feature type="compositionally biased region" description="Acidic residues" evidence="3">
    <location>
        <begin position="540"/>
        <end position="560"/>
    </location>
</feature>
<gene>
    <name evidence="5" type="ORF">BQ2448_3830</name>
</gene>
<dbReference type="SUPFAM" id="SSF54495">
    <property type="entry name" value="UBC-like"/>
    <property type="match status" value="1"/>
</dbReference>
<evidence type="ECO:0000256" key="3">
    <source>
        <dbReference type="SAM" id="MobiDB-lite"/>
    </source>
</evidence>
<keyword evidence="1" id="KW-0808">Transferase</keyword>
<dbReference type="CDD" id="cd23837">
    <property type="entry name" value="UBCc_UBE2O"/>
    <property type="match status" value="1"/>
</dbReference>
<evidence type="ECO:0000259" key="4">
    <source>
        <dbReference type="PROSITE" id="PS50127"/>
    </source>
</evidence>
<protein>
    <submittedName>
        <fullName evidence="5">BQ2448_3830 protein</fullName>
    </submittedName>
</protein>
<evidence type="ECO:0000256" key="1">
    <source>
        <dbReference type="ARBA" id="ARBA00022679"/>
    </source>
</evidence>
<evidence type="ECO:0000313" key="6">
    <source>
        <dbReference type="Proteomes" id="UP000198372"/>
    </source>
</evidence>
<dbReference type="PROSITE" id="PS50127">
    <property type="entry name" value="UBC_2"/>
    <property type="match status" value="1"/>
</dbReference>
<dbReference type="InterPro" id="IPR000608">
    <property type="entry name" value="UBC"/>
</dbReference>
<dbReference type="EMBL" id="FMSP01000006">
    <property type="protein sequence ID" value="SCV71068.1"/>
    <property type="molecule type" value="Genomic_DNA"/>
</dbReference>
<dbReference type="Gene3D" id="3.10.110.10">
    <property type="entry name" value="Ubiquitin Conjugating Enzyme"/>
    <property type="match status" value="1"/>
</dbReference>
<dbReference type="PANTHER" id="PTHR46116:SF15">
    <property type="entry name" value="(E3-INDEPENDENT) E2 UBIQUITIN-CONJUGATING ENZYME"/>
    <property type="match status" value="1"/>
</dbReference>
<dbReference type="Proteomes" id="UP000198372">
    <property type="component" value="Unassembled WGS sequence"/>
</dbReference>
<dbReference type="Pfam" id="PF00179">
    <property type="entry name" value="UQ_con"/>
    <property type="match status" value="1"/>
</dbReference>
<name>A0A238FIQ8_9BASI</name>
<keyword evidence="2" id="KW-0833">Ubl conjugation pathway</keyword>